<dbReference type="SMART" id="SM00925">
    <property type="entry name" value="MltA"/>
    <property type="match status" value="1"/>
</dbReference>
<evidence type="ECO:0000256" key="4">
    <source>
        <dbReference type="ARBA" id="ARBA00023316"/>
    </source>
</evidence>
<dbReference type="InterPro" id="IPR010611">
    <property type="entry name" value="3D_dom"/>
</dbReference>
<dbReference type="PANTHER" id="PTHR30124:SF0">
    <property type="entry name" value="MEMBRANE-BOUND LYTIC MUREIN TRANSGLYCOSYLASE A"/>
    <property type="match status" value="1"/>
</dbReference>
<gene>
    <name evidence="7" type="ORF">CH339_05200</name>
</gene>
<organism evidence="7 8">
    <name type="scientific">Rhodobium orientis</name>
    <dbReference type="NCBI Taxonomy" id="34017"/>
    <lineage>
        <taxon>Bacteria</taxon>
        <taxon>Pseudomonadati</taxon>
        <taxon>Pseudomonadota</taxon>
        <taxon>Alphaproteobacteria</taxon>
        <taxon>Hyphomicrobiales</taxon>
        <taxon>Rhodobiaceae</taxon>
        <taxon>Rhodobium</taxon>
    </lineage>
</organism>
<dbReference type="EMBL" id="NPEV01000007">
    <property type="protein sequence ID" value="RAI28799.1"/>
    <property type="molecule type" value="Genomic_DNA"/>
</dbReference>
<dbReference type="GO" id="GO:0009254">
    <property type="term" value="P:peptidoglycan turnover"/>
    <property type="evidence" value="ECO:0007669"/>
    <property type="project" value="InterPro"/>
</dbReference>
<sequence>MTVGLSLQATAQNREKDPVSAIVAAPSDLGFDDLPGWAEDDHLAALETFRLSCGPNANPPETGSLKIDAAAIRALCVKAQGLEIEDAIAAKRFFETHFVPVRIADPGAAFFTGYFEPEVPGSRERTERFSTPLLKRPDDLVKLTPEIHPETLDPALEWARRTKNGLVEHPDRAAIMDGALDGRGLELVWVEDPVDAFFVHVQGSARIRLSDGSAMRVGFAGKTGHPYSSVARMLVEAGEFAPEDLTADVLKAWLKAHPERARRLIAKNRSFIFFRELTGLDPDLGPVGAAGVQLTAGRSIAVDRRFHTLGTPVYVAVDLPQESGEQPMPYRRLMVAEDTGSAIVGAARGDLFIGSGEAAGLFAGRIRHRGDFFVLVPRTGAVSDGQR</sequence>
<dbReference type="CDD" id="cd14485">
    <property type="entry name" value="mltA_like_LT_A"/>
    <property type="match status" value="1"/>
</dbReference>
<reference evidence="7 8" key="1">
    <citation type="submission" date="2017-07" db="EMBL/GenBank/DDBJ databases">
        <title>Draft Genome Sequences of Select Purple Nonsulfur Bacteria.</title>
        <authorList>
            <person name="Lasarre B."/>
            <person name="Mckinlay J.B."/>
        </authorList>
    </citation>
    <scope>NUCLEOTIDE SEQUENCE [LARGE SCALE GENOMIC DNA]</scope>
    <source>
        <strain evidence="7 8">DSM 11290</strain>
    </source>
</reference>
<proteinExistence type="predicted"/>
<keyword evidence="4" id="KW-0961">Cell wall biogenesis/degradation</keyword>
<dbReference type="GO" id="GO:0004553">
    <property type="term" value="F:hydrolase activity, hydrolyzing O-glycosyl compounds"/>
    <property type="evidence" value="ECO:0007669"/>
    <property type="project" value="InterPro"/>
</dbReference>
<feature type="domain" description="Lytic transglycosylase MltA" evidence="6">
    <location>
        <begin position="118"/>
        <end position="275"/>
    </location>
</feature>
<evidence type="ECO:0000313" key="8">
    <source>
        <dbReference type="Proteomes" id="UP000249299"/>
    </source>
</evidence>
<keyword evidence="8" id="KW-1185">Reference proteome</keyword>
<keyword evidence="3" id="KW-0456">Lyase</keyword>
<name>A0A327JQP6_9HYPH</name>
<dbReference type="GO" id="GO:0071555">
    <property type="term" value="P:cell wall organization"/>
    <property type="evidence" value="ECO:0007669"/>
    <property type="project" value="UniProtKB-KW"/>
</dbReference>
<dbReference type="InterPro" id="IPR026044">
    <property type="entry name" value="MltA"/>
</dbReference>
<comment type="catalytic activity">
    <reaction evidence="1">
        <text>Exolytic cleavage of the (1-&gt;4)-beta-glycosidic linkage between N-acetylmuramic acid (MurNAc) and N-acetylglucosamine (GlcNAc) residues in peptidoglycan, from either the reducing or the non-reducing ends of the peptidoglycan chains, with concomitant formation of a 1,6-anhydrobond in the MurNAc residue.</text>
        <dbReference type="EC" id="4.2.2.n1"/>
    </reaction>
</comment>
<evidence type="ECO:0000259" key="6">
    <source>
        <dbReference type="SMART" id="SM00925"/>
    </source>
</evidence>
<comment type="caution">
    <text evidence="7">The sequence shown here is derived from an EMBL/GenBank/DDBJ whole genome shotgun (WGS) entry which is preliminary data.</text>
</comment>
<dbReference type="GO" id="GO:0008933">
    <property type="term" value="F:peptidoglycan lytic transglycosylase activity"/>
    <property type="evidence" value="ECO:0007669"/>
    <property type="project" value="TreeGrafter"/>
</dbReference>
<dbReference type="GO" id="GO:0009253">
    <property type="term" value="P:peptidoglycan catabolic process"/>
    <property type="evidence" value="ECO:0007669"/>
    <property type="project" value="TreeGrafter"/>
</dbReference>
<dbReference type="Gene3D" id="2.40.40.10">
    <property type="entry name" value="RlpA-like domain"/>
    <property type="match status" value="1"/>
</dbReference>
<dbReference type="InterPro" id="IPR005300">
    <property type="entry name" value="MltA_B"/>
</dbReference>
<evidence type="ECO:0000256" key="2">
    <source>
        <dbReference type="ARBA" id="ARBA00012587"/>
    </source>
</evidence>
<dbReference type="PANTHER" id="PTHR30124">
    <property type="entry name" value="MEMBRANE-BOUND LYTIC MUREIN TRANSGLYCOSYLASE A"/>
    <property type="match status" value="1"/>
</dbReference>
<evidence type="ECO:0000256" key="1">
    <source>
        <dbReference type="ARBA" id="ARBA00001420"/>
    </source>
</evidence>
<dbReference type="InterPro" id="IPR036908">
    <property type="entry name" value="RlpA-like_sf"/>
</dbReference>
<dbReference type="GO" id="GO:0019867">
    <property type="term" value="C:outer membrane"/>
    <property type="evidence" value="ECO:0007669"/>
    <property type="project" value="InterPro"/>
</dbReference>
<dbReference type="AlphaFoldDB" id="A0A327JQP6"/>
<accession>A0A327JQP6</accession>
<dbReference type="Gene3D" id="2.40.240.50">
    <property type="entry name" value="Barwin-like endoglucanases"/>
    <property type="match status" value="1"/>
</dbReference>
<dbReference type="OrthoDB" id="9783686at2"/>
<dbReference type="Proteomes" id="UP000249299">
    <property type="component" value="Unassembled WGS sequence"/>
</dbReference>
<dbReference type="EC" id="4.2.2.n1" evidence="2"/>
<evidence type="ECO:0000256" key="3">
    <source>
        <dbReference type="ARBA" id="ARBA00023239"/>
    </source>
</evidence>
<dbReference type="Pfam" id="PF03562">
    <property type="entry name" value="MltA"/>
    <property type="match status" value="1"/>
</dbReference>
<dbReference type="CDD" id="cd14668">
    <property type="entry name" value="mlta_B"/>
    <property type="match status" value="1"/>
</dbReference>
<dbReference type="Pfam" id="PF06725">
    <property type="entry name" value="3D"/>
    <property type="match status" value="1"/>
</dbReference>
<dbReference type="PIRSF" id="PIRSF019422">
    <property type="entry name" value="MltA"/>
    <property type="match status" value="1"/>
</dbReference>
<dbReference type="SUPFAM" id="SSF50685">
    <property type="entry name" value="Barwin-like endoglucanases"/>
    <property type="match status" value="1"/>
</dbReference>
<evidence type="ECO:0000256" key="5">
    <source>
        <dbReference type="ARBA" id="ARBA00030918"/>
    </source>
</evidence>
<protein>
    <recommendedName>
        <fullName evidence="2">peptidoglycan lytic exotransglycosylase</fullName>
        <ecNumber evidence="2">4.2.2.n1</ecNumber>
    </recommendedName>
    <alternativeName>
        <fullName evidence="5">Murein hydrolase A</fullName>
    </alternativeName>
</protein>
<evidence type="ECO:0000313" key="7">
    <source>
        <dbReference type="EMBL" id="RAI28799.1"/>
    </source>
</evidence>